<name>A0A859FKQ2_9BACI</name>
<dbReference type="EMBL" id="CP041372">
    <property type="protein sequence ID" value="QKS73356.1"/>
    <property type="molecule type" value="Genomic_DNA"/>
</dbReference>
<dbReference type="InterPro" id="IPR002509">
    <property type="entry name" value="NODB_dom"/>
</dbReference>
<sequence>MALTFDDGPGRLTSAFLDCLEELDVGATFFWQTRYLHHKRPFKRALANGHSIGSHAHKHRDLTKRSFEEQFDSLQTSVSLFSTVMNHEATLVRPPYGQYNKETQRAVDQLGLRMIMWDVASFDWELKEDPEKITRLVVDNVKSGSIVLLHELPQTLVALPAIVHELRQKGYHFVVL</sequence>
<dbReference type="AlphaFoldDB" id="A0A859FKQ2"/>
<feature type="domain" description="NodB homology" evidence="1">
    <location>
        <begin position="1"/>
        <end position="174"/>
    </location>
</feature>
<dbReference type="Pfam" id="PF01522">
    <property type="entry name" value="Polysacc_deac_1"/>
    <property type="match status" value="1"/>
</dbReference>
<dbReference type="InterPro" id="IPR011330">
    <property type="entry name" value="Glyco_hydro/deAcase_b/a-brl"/>
</dbReference>
<evidence type="ECO:0000313" key="3">
    <source>
        <dbReference type="Proteomes" id="UP000318138"/>
    </source>
</evidence>
<dbReference type="SUPFAM" id="SSF88713">
    <property type="entry name" value="Glycoside hydrolase/deacetylase"/>
    <property type="match status" value="1"/>
</dbReference>
<dbReference type="KEGG" id="psua:FLK61_40825"/>
<dbReference type="Gene3D" id="3.20.20.370">
    <property type="entry name" value="Glycoside hydrolase/deacetylase"/>
    <property type="match status" value="1"/>
</dbReference>
<organism evidence="2 3">
    <name type="scientific">Paenalkalicoccus suaedae</name>
    <dbReference type="NCBI Taxonomy" id="2592382"/>
    <lineage>
        <taxon>Bacteria</taxon>
        <taxon>Bacillati</taxon>
        <taxon>Bacillota</taxon>
        <taxon>Bacilli</taxon>
        <taxon>Bacillales</taxon>
        <taxon>Bacillaceae</taxon>
        <taxon>Paenalkalicoccus</taxon>
    </lineage>
</organism>
<accession>A0A859FKQ2</accession>
<dbReference type="PANTHER" id="PTHR10587">
    <property type="entry name" value="GLYCOSYL TRANSFERASE-RELATED"/>
    <property type="match status" value="1"/>
</dbReference>
<reference evidence="3" key="1">
    <citation type="submission" date="2019-07" db="EMBL/GenBank/DDBJ databases">
        <title>Bacillus alkalisoli sp. nov. isolated from saline soil.</title>
        <authorList>
            <person name="Sun J.-Q."/>
            <person name="Xu L."/>
        </authorList>
    </citation>
    <scope>NUCLEOTIDE SEQUENCE [LARGE SCALE GENOMIC DNA]</scope>
    <source>
        <strain evidence="3">M4U3P1</strain>
    </source>
</reference>
<keyword evidence="3" id="KW-1185">Reference proteome</keyword>
<dbReference type="InterPro" id="IPR050248">
    <property type="entry name" value="Polysacc_deacetylase_ArnD"/>
</dbReference>
<gene>
    <name evidence="2" type="ORF">FLK61_40825</name>
</gene>
<dbReference type="Proteomes" id="UP000318138">
    <property type="component" value="Chromosome"/>
</dbReference>
<dbReference type="PROSITE" id="PS51677">
    <property type="entry name" value="NODB"/>
    <property type="match status" value="1"/>
</dbReference>
<evidence type="ECO:0000313" key="2">
    <source>
        <dbReference type="EMBL" id="QKS73356.1"/>
    </source>
</evidence>
<dbReference type="GO" id="GO:0005975">
    <property type="term" value="P:carbohydrate metabolic process"/>
    <property type="evidence" value="ECO:0007669"/>
    <property type="project" value="InterPro"/>
</dbReference>
<evidence type="ECO:0000259" key="1">
    <source>
        <dbReference type="PROSITE" id="PS51677"/>
    </source>
</evidence>
<proteinExistence type="predicted"/>
<protein>
    <submittedName>
        <fullName evidence="2">Polysaccharide deacetylase family protein</fullName>
    </submittedName>
</protein>
<dbReference type="GO" id="GO:0016810">
    <property type="term" value="F:hydrolase activity, acting on carbon-nitrogen (but not peptide) bonds"/>
    <property type="evidence" value="ECO:0007669"/>
    <property type="project" value="InterPro"/>
</dbReference>
<dbReference type="CDD" id="cd10917">
    <property type="entry name" value="CE4_NodB_like_6s_7s"/>
    <property type="match status" value="1"/>
</dbReference>